<dbReference type="PROSITE" id="PS52019">
    <property type="entry name" value="PKS_MFAS_DH"/>
    <property type="match status" value="1"/>
</dbReference>
<dbReference type="Pfam" id="PF13602">
    <property type="entry name" value="ADH_zinc_N_2"/>
    <property type="match status" value="1"/>
</dbReference>
<dbReference type="FunFam" id="3.40.47.10:FF:000019">
    <property type="entry name" value="Polyketide synthase type I"/>
    <property type="match status" value="1"/>
</dbReference>
<dbReference type="InterPro" id="IPR014030">
    <property type="entry name" value="Ketoacyl_synth_N"/>
</dbReference>
<dbReference type="InterPro" id="IPR016035">
    <property type="entry name" value="Acyl_Trfase/lysoPLipase"/>
</dbReference>
<dbReference type="InterPro" id="IPR049551">
    <property type="entry name" value="PKS_DH_C"/>
</dbReference>
<dbReference type="GO" id="GO:0006633">
    <property type="term" value="P:fatty acid biosynthetic process"/>
    <property type="evidence" value="ECO:0007669"/>
    <property type="project" value="InterPro"/>
</dbReference>
<feature type="domain" description="Carrier" evidence="7">
    <location>
        <begin position="2012"/>
        <end position="2087"/>
    </location>
</feature>
<dbReference type="Pfam" id="PF08659">
    <property type="entry name" value="KR"/>
    <property type="match status" value="1"/>
</dbReference>
<protein>
    <submittedName>
        <fullName evidence="10">Polyketide synthase</fullName>
    </submittedName>
</protein>
<dbReference type="Proteomes" id="UP000656042">
    <property type="component" value="Unassembled WGS sequence"/>
</dbReference>
<dbReference type="SMART" id="SM00826">
    <property type="entry name" value="PKS_DH"/>
    <property type="match status" value="1"/>
</dbReference>
<dbReference type="InterPro" id="IPR020843">
    <property type="entry name" value="ER"/>
</dbReference>
<feature type="active site" description="Proton acceptor; for dehydratase activity" evidence="6">
    <location>
        <position position="935"/>
    </location>
</feature>
<evidence type="ECO:0000256" key="1">
    <source>
        <dbReference type="ARBA" id="ARBA00022450"/>
    </source>
</evidence>
<comment type="caution">
    <text evidence="10">The sequence shown here is derived from an EMBL/GenBank/DDBJ whole genome shotgun (WGS) entry which is preliminary data.</text>
</comment>
<dbReference type="SMART" id="SM00823">
    <property type="entry name" value="PKS_PP"/>
    <property type="match status" value="1"/>
</dbReference>
<dbReference type="GO" id="GO:0071770">
    <property type="term" value="P:DIM/DIP cell wall layer assembly"/>
    <property type="evidence" value="ECO:0007669"/>
    <property type="project" value="TreeGrafter"/>
</dbReference>
<keyword evidence="2" id="KW-0597">Phosphoprotein</keyword>
<dbReference type="Pfam" id="PF00550">
    <property type="entry name" value="PP-binding"/>
    <property type="match status" value="1"/>
</dbReference>
<dbReference type="InterPro" id="IPR013968">
    <property type="entry name" value="PKS_KR"/>
</dbReference>
<dbReference type="SUPFAM" id="SSF51735">
    <property type="entry name" value="NAD(P)-binding Rossmann-fold domains"/>
    <property type="match status" value="3"/>
</dbReference>
<keyword evidence="1" id="KW-0596">Phosphopantetheine</keyword>
<dbReference type="InterPro" id="IPR020806">
    <property type="entry name" value="PKS_PP-bd"/>
</dbReference>
<dbReference type="GO" id="GO:0016491">
    <property type="term" value="F:oxidoreductase activity"/>
    <property type="evidence" value="ECO:0007669"/>
    <property type="project" value="InterPro"/>
</dbReference>
<dbReference type="InterPro" id="IPR001227">
    <property type="entry name" value="Ac_transferase_dom_sf"/>
</dbReference>
<evidence type="ECO:0000256" key="4">
    <source>
        <dbReference type="ARBA" id="ARBA00023268"/>
    </source>
</evidence>
<dbReference type="GO" id="GO:0004315">
    <property type="term" value="F:3-oxoacyl-[acyl-carrier-protein] synthase activity"/>
    <property type="evidence" value="ECO:0007669"/>
    <property type="project" value="InterPro"/>
</dbReference>
<evidence type="ECO:0000256" key="5">
    <source>
        <dbReference type="ARBA" id="ARBA00023315"/>
    </source>
</evidence>
<dbReference type="GO" id="GO:0005737">
    <property type="term" value="C:cytoplasm"/>
    <property type="evidence" value="ECO:0007669"/>
    <property type="project" value="TreeGrafter"/>
</dbReference>
<accession>A0A8J3BX84</accession>
<dbReference type="InterPro" id="IPR013154">
    <property type="entry name" value="ADH-like_N"/>
</dbReference>
<keyword evidence="3" id="KW-0808">Transferase</keyword>
<dbReference type="Pfam" id="PF00698">
    <property type="entry name" value="Acyl_transf_1"/>
    <property type="match status" value="1"/>
</dbReference>
<evidence type="ECO:0000256" key="2">
    <source>
        <dbReference type="ARBA" id="ARBA00022553"/>
    </source>
</evidence>
<feature type="domain" description="Ketosynthase family 3 (KS3)" evidence="8">
    <location>
        <begin position="17"/>
        <end position="440"/>
    </location>
</feature>
<dbReference type="InterPro" id="IPR036291">
    <property type="entry name" value="NAD(P)-bd_dom_sf"/>
</dbReference>
<gene>
    <name evidence="10" type="ORF">GCM10012284_21160</name>
</gene>
<dbReference type="Pfam" id="PF08240">
    <property type="entry name" value="ADH_N"/>
    <property type="match status" value="1"/>
</dbReference>
<keyword evidence="11" id="KW-1185">Reference proteome</keyword>
<dbReference type="SMART" id="SM00829">
    <property type="entry name" value="PKS_ER"/>
    <property type="match status" value="1"/>
</dbReference>
<evidence type="ECO:0000313" key="11">
    <source>
        <dbReference type="Proteomes" id="UP000656042"/>
    </source>
</evidence>
<dbReference type="Pfam" id="PF22621">
    <property type="entry name" value="CurL-like_PKS_C"/>
    <property type="match status" value="1"/>
</dbReference>
<dbReference type="SMART" id="SM00827">
    <property type="entry name" value="PKS_AT"/>
    <property type="match status" value="1"/>
</dbReference>
<dbReference type="SMART" id="SM00825">
    <property type="entry name" value="PKS_KS"/>
    <property type="match status" value="1"/>
</dbReference>
<dbReference type="SMART" id="SM01294">
    <property type="entry name" value="PKS_PP_betabranch"/>
    <property type="match status" value="1"/>
</dbReference>
<sequence>MSAPDAELLRELLLERYEPIAIVGIGLRLPGDNEDPAGLADFLRSGGSGIGPVPANRWDVGRFASDDGGKGKIRAAGGGFLAGMDQFDPRFFGISPREAQYMDPQARLVLETGWEALEHAGIDPHRLRRSDGGVYVGVSCVDYPLEVEALAFPDLDAYIGTGTAHSAIPGRLSYFLGWRGPSMAIDTACSSSLVALHLAVEGLRRKECSIALCAGVNAIHHPRNHVVFSQAGMLSPDGFCKTFDDRADGYSRSEGCGVVVLKRYSDAKRDGDRILALVRGTAVRQDGESGGLTVPNGSAQGAVMRAALANAMVEPADVQYVEAHGTGTSLGDPIEVGAIHSVFAASHTQQRPVLIGSLKGNIGHMEAAAGIGGVIKTVLQLVHQEIFPHVGMTEPSRHIPWSTYPVSVPVDGLPWTAPTRRALVNSFGFAGTISSVLLEQAPPAGPAGAAEVPGRPYVLALSGRTEAALENQAARYREYLAAHPETVPADLCYTAAVCRADFAARTAVVVRDNEEIAAALAKPAPAAQPAPAKVAFLFTGQGSQYVGMGRALYHRYPVFRDRVDECDRLFAAHLGESIRDLMFDGEPGCVDETRYTQPALFTVEYAAAMLWRSFGIEPDVLIGHSIGEIVAATVAGLFRLPDAVRLVAVRARLMQSVTAPGGMVAVSAPADEIAPLIAGFADVSFAAFNAPGQCVVSGGVDALAEITTALSDRGVRTRRLSVSHAFHSPLMREVAEQFRRETADVRFGEIEMTFVSNVTGRIADPEQVGTIDYWVRHLAEPVDFAAGIGAVDDRGEHVFIEVGPAPTLTAVGRRCTPAGRGHRWLSSMRAGDEDGSVLLESVAAAYGGGLRIDWTAVFDGIPARRLDLPTYPFEHRRYWLPLKGARHERAGLAASGPARHPLLGEETTTAEQSAEGIREFRTRIGPADPAYLADHVVMDQVVFPAAGYVEMMLAAQDAVHGETSRPLRDVQIREPLLLSEERLTEVHVRLRRGADDAGAASIHEVEILSLDGAGDGAIERRHAVARIADETVSAGEHDAIVADLRAAAAATGADDRDGADLYPEWADLGLMYGPQFQRIRWLRRVDAGTAVAELRGLSAGALEHLPPVLLDNVIQSLGGVIDDGQTYLPVRFGWLRLLSKPRGRTLRAVVRRTGESVTHAGEFEADLLLLDGDRVVVLVRGLGFRRVARTGERARSRMFHRVAWLKRALVRTGTPGDRRLILANRSAAEMPLLAERLAADGVDAAFAGNAEAVTAVLDRRPTDVCWVWRPSADGDPVTRLRSETEDNFRDLLSLVSAVDGHDVRLYLVTEGAQHLPGDPAGLAVEHVAASTVWGFGLSLWSEYPALRVTLLDVPSAEADAERLLAEVYAGEDEYQVAHCPSGRHVRRILPHSMESPEGGNAELAVKEYGSFDGVGLVPVPDVPPVDDQIEVQVRAAGLNFKDVLNALGLLRQHAADTGMPYAPLPLGFEGSGTVVAAGPRAAFAVGDDVVLSHIGSMRRRVTVPSAHAVPMPEGLSYVDAAALPTAYITAFYALHRLAGMTRGDRVLIHAGAGGVGQAAIRLARAAGAEIFATASPHKHPVLREQGVTHVLNSRSLDFAGQVLELTGGAGVDIVLNSLNKDYIEAGMRALGHGGRFVELGKIGAWSADRAAAHRPDVAYHHFDLSEFPDGELRRINHEILTEVVDGIAAGRLSALPTTAYTLDEVDEAFAVLSRGANIGKLVLSLDAEPATARPVAVRADRTYLITGGLGALGRLAAVKLAELGARRLALVSRREPDPEDLAALHKRLPDGVDVRVHRADIAQPEEVRRLFRELADGASPLGGVVHAAGVLADRPVARMTWEDVQTVCAPKVLGTWLLHEAVTPLAELDFFVAYSSVASVIGSVGQANYAAGNAFVDALMVRRAAAGRPGSSVNWGPWAEVGMAAGLEARLVRNLEAQGTRFIRPGPGAAALATVVQHPLAQVVVGEFDWDRMAAGRAANPLYQRVARRTGNAADVVDVEQLARLPKSERRTALNRLIRAHVASALHFDGADDVPADAKFLDVGLDSLGAVELKNFLESSLRVALPTGLAFDYPSIELLAENLGEQLDAARGEDALPEEPSRAGRGVVGEMTADEVAAELDALKDL</sequence>
<dbReference type="Gene3D" id="3.40.50.720">
    <property type="entry name" value="NAD(P)-binding Rossmann-like Domain"/>
    <property type="match status" value="3"/>
</dbReference>
<dbReference type="InterPro" id="IPR057326">
    <property type="entry name" value="KR_dom"/>
</dbReference>
<dbReference type="CDD" id="cd05195">
    <property type="entry name" value="enoyl_red"/>
    <property type="match status" value="1"/>
</dbReference>
<dbReference type="InterPro" id="IPR020807">
    <property type="entry name" value="PKS_DH"/>
</dbReference>
<dbReference type="PROSITE" id="PS00606">
    <property type="entry name" value="KS3_1"/>
    <property type="match status" value="1"/>
</dbReference>
<evidence type="ECO:0000313" key="10">
    <source>
        <dbReference type="EMBL" id="GGK86767.1"/>
    </source>
</evidence>
<dbReference type="InterPro" id="IPR011032">
    <property type="entry name" value="GroES-like_sf"/>
</dbReference>
<dbReference type="SUPFAM" id="SSF47336">
    <property type="entry name" value="ACP-like"/>
    <property type="match status" value="1"/>
</dbReference>
<evidence type="ECO:0000259" key="7">
    <source>
        <dbReference type="PROSITE" id="PS50075"/>
    </source>
</evidence>
<organism evidence="10 11">
    <name type="scientific">Mangrovihabitans endophyticus</name>
    <dbReference type="NCBI Taxonomy" id="1751298"/>
    <lineage>
        <taxon>Bacteria</taxon>
        <taxon>Bacillati</taxon>
        <taxon>Actinomycetota</taxon>
        <taxon>Actinomycetes</taxon>
        <taxon>Micromonosporales</taxon>
        <taxon>Micromonosporaceae</taxon>
        <taxon>Mangrovihabitans</taxon>
    </lineage>
</organism>
<dbReference type="SMART" id="SM00822">
    <property type="entry name" value="PKS_KR"/>
    <property type="match status" value="1"/>
</dbReference>
<dbReference type="SUPFAM" id="SSF53901">
    <property type="entry name" value="Thiolase-like"/>
    <property type="match status" value="1"/>
</dbReference>
<dbReference type="Pfam" id="PF14765">
    <property type="entry name" value="PS-DH"/>
    <property type="match status" value="1"/>
</dbReference>
<dbReference type="RefSeq" id="WP_229715738.1">
    <property type="nucleotide sequence ID" value="NZ_BMMX01000006.1"/>
</dbReference>
<dbReference type="GO" id="GO:0005886">
    <property type="term" value="C:plasma membrane"/>
    <property type="evidence" value="ECO:0007669"/>
    <property type="project" value="TreeGrafter"/>
</dbReference>
<dbReference type="SUPFAM" id="SSF52151">
    <property type="entry name" value="FabD/lysophospholipase-like"/>
    <property type="match status" value="1"/>
</dbReference>
<name>A0A8J3BX84_9ACTN</name>
<feature type="domain" description="PKS/mFAS DH" evidence="9">
    <location>
        <begin position="900"/>
        <end position="1193"/>
    </location>
</feature>
<dbReference type="PANTHER" id="PTHR43775">
    <property type="entry name" value="FATTY ACID SYNTHASE"/>
    <property type="match status" value="1"/>
</dbReference>
<dbReference type="Gene3D" id="3.30.70.3290">
    <property type="match status" value="1"/>
</dbReference>
<dbReference type="Gene3D" id="3.10.129.110">
    <property type="entry name" value="Polyketide synthase dehydratase"/>
    <property type="match status" value="1"/>
</dbReference>
<dbReference type="InterPro" id="IPR014031">
    <property type="entry name" value="Ketoacyl_synth_C"/>
</dbReference>
<evidence type="ECO:0000259" key="9">
    <source>
        <dbReference type="PROSITE" id="PS52019"/>
    </source>
</evidence>
<feature type="region of interest" description="N-terminal hotdog fold" evidence="6">
    <location>
        <begin position="900"/>
        <end position="1034"/>
    </location>
</feature>
<dbReference type="Gene3D" id="3.40.47.10">
    <property type="match status" value="1"/>
</dbReference>
<proteinExistence type="predicted"/>
<dbReference type="Gene3D" id="3.40.366.10">
    <property type="entry name" value="Malonyl-Coenzyme A Acyl Carrier Protein, domain 2"/>
    <property type="match status" value="1"/>
</dbReference>
<dbReference type="InterPro" id="IPR018201">
    <property type="entry name" value="Ketoacyl_synth_AS"/>
</dbReference>
<dbReference type="CDD" id="cd00833">
    <property type="entry name" value="PKS"/>
    <property type="match status" value="1"/>
</dbReference>
<dbReference type="EMBL" id="BMMX01000006">
    <property type="protein sequence ID" value="GGK86767.1"/>
    <property type="molecule type" value="Genomic_DNA"/>
</dbReference>
<feature type="active site" description="Proton donor; for dehydratase activity" evidence="6">
    <location>
        <position position="1111"/>
    </location>
</feature>
<dbReference type="GO" id="GO:0031177">
    <property type="term" value="F:phosphopantetheine binding"/>
    <property type="evidence" value="ECO:0007669"/>
    <property type="project" value="InterPro"/>
</dbReference>
<dbReference type="SUPFAM" id="SSF50129">
    <property type="entry name" value="GroES-like"/>
    <property type="match status" value="1"/>
</dbReference>
<dbReference type="FunFam" id="3.40.50.720:FF:000209">
    <property type="entry name" value="Polyketide synthase Pks12"/>
    <property type="match status" value="1"/>
</dbReference>
<feature type="region of interest" description="C-terminal hotdog fold" evidence="6">
    <location>
        <begin position="1053"/>
        <end position="1193"/>
    </location>
</feature>
<dbReference type="Pfam" id="PF21089">
    <property type="entry name" value="PKS_DH_N"/>
    <property type="match status" value="1"/>
</dbReference>
<reference evidence="10" key="1">
    <citation type="journal article" date="2014" name="Int. J. Syst. Evol. Microbiol.">
        <title>Complete genome sequence of Corynebacterium casei LMG S-19264T (=DSM 44701T), isolated from a smear-ripened cheese.</title>
        <authorList>
            <consortium name="US DOE Joint Genome Institute (JGI-PGF)"/>
            <person name="Walter F."/>
            <person name="Albersmeier A."/>
            <person name="Kalinowski J."/>
            <person name="Ruckert C."/>
        </authorList>
    </citation>
    <scope>NUCLEOTIDE SEQUENCE</scope>
    <source>
        <strain evidence="10">CGMCC 4.7299</strain>
    </source>
</reference>
<dbReference type="Pfam" id="PF02801">
    <property type="entry name" value="Ketoacyl-synt_C"/>
    <property type="match status" value="1"/>
</dbReference>
<dbReference type="PANTHER" id="PTHR43775:SF51">
    <property type="entry name" value="INACTIVE PHENOLPHTHIOCEROL SYNTHESIS POLYKETIDE SYNTHASE TYPE I PKS1-RELATED"/>
    <property type="match status" value="1"/>
</dbReference>
<dbReference type="InterPro" id="IPR016036">
    <property type="entry name" value="Malonyl_transacylase_ACP-bd"/>
</dbReference>
<dbReference type="GO" id="GO:0004312">
    <property type="term" value="F:fatty acid synthase activity"/>
    <property type="evidence" value="ECO:0007669"/>
    <property type="project" value="TreeGrafter"/>
</dbReference>
<dbReference type="Pfam" id="PF00109">
    <property type="entry name" value="ketoacyl-synt"/>
    <property type="match status" value="1"/>
</dbReference>
<dbReference type="InterPro" id="IPR009081">
    <property type="entry name" value="PP-bd_ACP"/>
</dbReference>
<dbReference type="InterPro" id="IPR050091">
    <property type="entry name" value="PKS_NRPS_Biosynth_Enz"/>
</dbReference>
<dbReference type="InterPro" id="IPR049900">
    <property type="entry name" value="PKS_mFAS_DH"/>
</dbReference>
<dbReference type="InterPro" id="IPR014043">
    <property type="entry name" value="Acyl_transferase_dom"/>
</dbReference>
<dbReference type="PROSITE" id="PS52004">
    <property type="entry name" value="KS3_2"/>
    <property type="match status" value="1"/>
</dbReference>
<dbReference type="InterPro" id="IPR016039">
    <property type="entry name" value="Thiolase-like"/>
</dbReference>
<keyword evidence="4" id="KW-0511">Multifunctional enzyme</keyword>
<evidence type="ECO:0000259" key="8">
    <source>
        <dbReference type="PROSITE" id="PS52004"/>
    </source>
</evidence>
<keyword evidence="5" id="KW-0012">Acyltransferase</keyword>
<evidence type="ECO:0000256" key="6">
    <source>
        <dbReference type="PROSITE-ProRule" id="PRU01363"/>
    </source>
</evidence>
<reference evidence="10" key="2">
    <citation type="submission" date="2020-09" db="EMBL/GenBank/DDBJ databases">
        <authorList>
            <person name="Sun Q."/>
            <person name="Zhou Y."/>
        </authorList>
    </citation>
    <scope>NUCLEOTIDE SEQUENCE</scope>
    <source>
        <strain evidence="10">CGMCC 4.7299</strain>
    </source>
</reference>
<dbReference type="SUPFAM" id="SSF55048">
    <property type="entry name" value="Probable ACP-binding domain of malonyl-CoA ACP transacylase"/>
    <property type="match status" value="1"/>
</dbReference>
<dbReference type="InterPro" id="IPR049552">
    <property type="entry name" value="PKS_DH_N"/>
</dbReference>
<dbReference type="Gene3D" id="3.90.180.10">
    <property type="entry name" value="Medium-chain alcohol dehydrogenases, catalytic domain"/>
    <property type="match status" value="1"/>
</dbReference>
<dbReference type="InterPro" id="IPR020841">
    <property type="entry name" value="PKS_Beta-ketoAc_synthase_dom"/>
</dbReference>
<dbReference type="InterPro" id="IPR036736">
    <property type="entry name" value="ACP-like_sf"/>
</dbReference>
<dbReference type="PROSITE" id="PS50075">
    <property type="entry name" value="CARRIER"/>
    <property type="match status" value="1"/>
</dbReference>
<evidence type="ECO:0000256" key="3">
    <source>
        <dbReference type="ARBA" id="ARBA00022679"/>
    </source>
</evidence>
<dbReference type="InterPro" id="IPR042104">
    <property type="entry name" value="PKS_dehydratase_sf"/>
</dbReference>
<dbReference type="Gene3D" id="1.10.1200.10">
    <property type="entry name" value="ACP-like"/>
    <property type="match status" value="1"/>
</dbReference>